<gene>
    <name evidence="2" type="ORF">BJL90_13625</name>
</gene>
<evidence type="ECO:0000256" key="1">
    <source>
        <dbReference type="SAM" id="Phobius"/>
    </source>
</evidence>
<keyword evidence="1" id="KW-0812">Transmembrane</keyword>
<dbReference type="RefSeq" id="WP_070969019.1">
    <property type="nucleotide sequence ID" value="NZ_CP017603.1"/>
</dbReference>
<name>A0ABM6EUM1_9CLOT</name>
<sequence length="97" mass="11559">MSKWGNIGNAIVFQLYLFIIVIEAWRKIVVYEKGIYHMGRFVRWGEMEDIKIDESSIRVEIKDSFLGMLMMRKVSRTCELIRLIKEGNFIGIQNWKK</sequence>
<evidence type="ECO:0000313" key="2">
    <source>
        <dbReference type="EMBL" id="AOY76800.1"/>
    </source>
</evidence>
<evidence type="ECO:0000313" key="3">
    <source>
        <dbReference type="Proteomes" id="UP000177894"/>
    </source>
</evidence>
<reference evidence="2 3" key="1">
    <citation type="submission" date="2016-10" db="EMBL/GenBank/DDBJ databases">
        <title>Complete Genome Sequence of Acetogen Clostridium formicoaceticum ATCC 27076.</title>
        <authorList>
            <person name="Bao T."/>
            <person name="Cheng C."/>
            <person name="Zhao J."/>
            <person name="Yang S.-T."/>
            <person name="Wang J."/>
            <person name="Wang M."/>
        </authorList>
    </citation>
    <scope>NUCLEOTIDE SEQUENCE [LARGE SCALE GENOMIC DNA]</scope>
    <source>
        <strain evidence="2 3">ATCC 27076</strain>
    </source>
</reference>
<accession>A0ABM6EUM1</accession>
<dbReference type="EMBL" id="CP017603">
    <property type="protein sequence ID" value="AOY76800.1"/>
    <property type="molecule type" value="Genomic_DNA"/>
</dbReference>
<keyword evidence="3" id="KW-1185">Reference proteome</keyword>
<proteinExistence type="predicted"/>
<protein>
    <submittedName>
        <fullName evidence="2">Uncharacterized protein</fullName>
    </submittedName>
</protein>
<organism evidence="2 3">
    <name type="scientific">Clostridium formicaceticum</name>
    <dbReference type="NCBI Taxonomy" id="1497"/>
    <lineage>
        <taxon>Bacteria</taxon>
        <taxon>Bacillati</taxon>
        <taxon>Bacillota</taxon>
        <taxon>Clostridia</taxon>
        <taxon>Eubacteriales</taxon>
        <taxon>Clostridiaceae</taxon>
        <taxon>Clostridium</taxon>
    </lineage>
</organism>
<keyword evidence="1" id="KW-1133">Transmembrane helix</keyword>
<feature type="transmembrane region" description="Helical" evidence="1">
    <location>
        <begin position="6"/>
        <end position="25"/>
    </location>
</feature>
<keyword evidence="1" id="KW-0472">Membrane</keyword>
<dbReference type="Proteomes" id="UP000177894">
    <property type="component" value="Chromosome"/>
</dbReference>